<name>A0AAP0KT25_9MAGN</name>
<accession>A0AAP0KT25</accession>
<keyword evidence="2" id="KW-1185">Reference proteome</keyword>
<organism evidence="1 2">
    <name type="scientific">Stephania cephalantha</name>
    <dbReference type="NCBI Taxonomy" id="152367"/>
    <lineage>
        <taxon>Eukaryota</taxon>
        <taxon>Viridiplantae</taxon>
        <taxon>Streptophyta</taxon>
        <taxon>Embryophyta</taxon>
        <taxon>Tracheophyta</taxon>
        <taxon>Spermatophyta</taxon>
        <taxon>Magnoliopsida</taxon>
        <taxon>Ranunculales</taxon>
        <taxon>Menispermaceae</taxon>
        <taxon>Menispermoideae</taxon>
        <taxon>Cissampelideae</taxon>
        <taxon>Stephania</taxon>
    </lineage>
</organism>
<proteinExistence type="predicted"/>
<reference evidence="1 2" key="1">
    <citation type="submission" date="2024-01" db="EMBL/GenBank/DDBJ databases">
        <title>Genome assemblies of Stephania.</title>
        <authorList>
            <person name="Yang L."/>
        </authorList>
    </citation>
    <scope>NUCLEOTIDE SEQUENCE [LARGE SCALE GENOMIC DNA]</scope>
    <source>
        <strain evidence="1">JXDWG</strain>
        <tissue evidence="1">Leaf</tissue>
    </source>
</reference>
<evidence type="ECO:0000313" key="1">
    <source>
        <dbReference type="EMBL" id="KAK9157187.1"/>
    </source>
</evidence>
<gene>
    <name evidence="1" type="ORF">Scep_003761</name>
</gene>
<sequence>MLDPLCVRRLARRICGTTLPFFCLEVEASFVEWDDSTCFLFDTALPPIGDPGVLPPASSTSCSPLSNLHAVS</sequence>
<evidence type="ECO:0000313" key="2">
    <source>
        <dbReference type="Proteomes" id="UP001419268"/>
    </source>
</evidence>
<comment type="caution">
    <text evidence="1">The sequence shown here is derived from an EMBL/GenBank/DDBJ whole genome shotgun (WGS) entry which is preliminary data.</text>
</comment>
<dbReference type="EMBL" id="JBBNAG010000002">
    <property type="protein sequence ID" value="KAK9157187.1"/>
    <property type="molecule type" value="Genomic_DNA"/>
</dbReference>
<dbReference type="AlphaFoldDB" id="A0AAP0KT25"/>
<dbReference type="Proteomes" id="UP001419268">
    <property type="component" value="Unassembled WGS sequence"/>
</dbReference>
<protein>
    <submittedName>
        <fullName evidence="1">Uncharacterized protein</fullName>
    </submittedName>
</protein>